<sequence length="321" mass="37761">MTIFRLGYVAMSKHVSNASPSRMMTYQQFKQIEDREAAIAKLERIASTNLHNTLRLLKHNKANKISFYRLSSKLIPLATHEELAHWNYIKNVKEELQEIGHFAIQNNMRIDFHPDHYVVLNTPHKEKLKSSLHILRYHYRLLTSMGLNPAHRCVLHLGGAYQDKEASLERFIENWAYIPTPIQSMVLLENDDTLYTMEDCLYICEKLSIPFVFDLHHHHANHYHPNWLQHWERAIATWKNSPFPIKVHLSSPRSKHDFNSHADYVEDETFYSFMKQVNQSVPQVDCMIEAKQKDDALFQLVHDLQQREGIELVTPTEIKVL</sequence>
<gene>
    <name evidence="7" type="primary">uvsE</name>
    <name evidence="7" type="ORF">ACFFGV_14930</name>
</gene>
<dbReference type="PANTHER" id="PTHR31290">
    <property type="entry name" value="UV-DAMAGE ENDONUCLEASE"/>
    <property type="match status" value="1"/>
</dbReference>
<accession>A0ABV6LR38</accession>
<evidence type="ECO:0000256" key="5">
    <source>
        <dbReference type="ARBA" id="ARBA00022801"/>
    </source>
</evidence>
<dbReference type="SUPFAM" id="SSF51658">
    <property type="entry name" value="Xylose isomerase-like"/>
    <property type="match status" value="1"/>
</dbReference>
<protein>
    <submittedName>
        <fullName evidence="7">UV DNA damage repair endonuclease UvsE</fullName>
    </submittedName>
</protein>
<reference evidence="7 8" key="1">
    <citation type="submission" date="2024-09" db="EMBL/GenBank/DDBJ databases">
        <authorList>
            <person name="Sun Q."/>
            <person name="Mori K."/>
        </authorList>
    </citation>
    <scope>NUCLEOTIDE SEQUENCE [LARGE SCALE GENOMIC DNA]</scope>
    <source>
        <strain evidence="7 8">NCAIM B.02529</strain>
    </source>
</reference>
<keyword evidence="4" id="KW-0228">DNA excision</keyword>
<keyword evidence="3" id="KW-0227">DNA damage</keyword>
<dbReference type="NCBIfam" id="TIGR00629">
    <property type="entry name" value="uvde"/>
    <property type="match status" value="1"/>
</dbReference>
<evidence type="ECO:0000313" key="7">
    <source>
        <dbReference type="EMBL" id="MFC0524871.1"/>
    </source>
</evidence>
<dbReference type="Pfam" id="PF03851">
    <property type="entry name" value="UvdE"/>
    <property type="match status" value="1"/>
</dbReference>
<dbReference type="PANTHER" id="PTHR31290:SF5">
    <property type="entry name" value="UV-DAMAGE ENDONUCLEASE"/>
    <property type="match status" value="1"/>
</dbReference>
<keyword evidence="8" id="KW-1185">Reference proteome</keyword>
<dbReference type="RefSeq" id="WP_377349761.1">
    <property type="nucleotide sequence ID" value="NZ_JBHLTP010000012.1"/>
</dbReference>
<keyword evidence="2 7" id="KW-0255">Endonuclease</keyword>
<evidence type="ECO:0000256" key="1">
    <source>
        <dbReference type="ARBA" id="ARBA00022722"/>
    </source>
</evidence>
<evidence type="ECO:0000256" key="6">
    <source>
        <dbReference type="ARBA" id="ARBA00023204"/>
    </source>
</evidence>
<evidence type="ECO:0000256" key="3">
    <source>
        <dbReference type="ARBA" id="ARBA00022763"/>
    </source>
</evidence>
<keyword evidence="6" id="KW-0234">DNA repair</keyword>
<evidence type="ECO:0000256" key="2">
    <source>
        <dbReference type="ARBA" id="ARBA00022759"/>
    </source>
</evidence>
<keyword evidence="5" id="KW-0378">Hydrolase</keyword>
<dbReference type="Proteomes" id="UP001589836">
    <property type="component" value="Unassembled WGS sequence"/>
</dbReference>
<organism evidence="7 8">
    <name type="scientific">Pontibacillus salicampi</name>
    <dbReference type="NCBI Taxonomy" id="1449801"/>
    <lineage>
        <taxon>Bacteria</taxon>
        <taxon>Bacillati</taxon>
        <taxon>Bacillota</taxon>
        <taxon>Bacilli</taxon>
        <taxon>Bacillales</taxon>
        <taxon>Bacillaceae</taxon>
        <taxon>Pontibacillus</taxon>
    </lineage>
</organism>
<evidence type="ECO:0000313" key="8">
    <source>
        <dbReference type="Proteomes" id="UP001589836"/>
    </source>
</evidence>
<dbReference type="EMBL" id="JBHLTP010000012">
    <property type="protein sequence ID" value="MFC0524871.1"/>
    <property type="molecule type" value="Genomic_DNA"/>
</dbReference>
<evidence type="ECO:0000256" key="4">
    <source>
        <dbReference type="ARBA" id="ARBA00022769"/>
    </source>
</evidence>
<dbReference type="GO" id="GO:0004519">
    <property type="term" value="F:endonuclease activity"/>
    <property type="evidence" value="ECO:0007669"/>
    <property type="project" value="UniProtKB-KW"/>
</dbReference>
<dbReference type="InterPro" id="IPR036237">
    <property type="entry name" value="Xyl_isomerase-like_sf"/>
</dbReference>
<proteinExistence type="predicted"/>
<name>A0ABV6LR38_9BACI</name>
<dbReference type="InterPro" id="IPR004601">
    <property type="entry name" value="UvdE"/>
</dbReference>
<keyword evidence="1" id="KW-0540">Nuclease</keyword>
<comment type="caution">
    <text evidence="7">The sequence shown here is derived from an EMBL/GenBank/DDBJ whole genome shotgun (WGS) entry which is preliminary data.</text>
</comment>
<dbReference type="Gene3D" id="3.20.20.150">
    <property type="entry name" value="Divalent-metal-dependent TIM barrel enzymes"/>
    <property type="match status" value="1"/>
</dbReference>